<dbReference type="PANTHER" id="PTHR28027:SF2">
    <property type="entry name" value="TRANSCRIPTIONAL REGULATOR MIT1"/>
    <property type="match status" value="1"/>
</dbReference>
<comment type="caution">
    <text evidence="2">The sequence shown here is derived from an EMBL/GenBank/DDBJ whole genome shotgun (WGS) entry which is preliminary data.</text>
</comment>
<gene>
    <name evidence="2" type="ORF">IEO21_04334</name>
</gene>
<feature type="region of interest" description="Disordered" evidence="1">
    <location>
        <begin position="171"/>
        <end position="252"/>
    </location>
</feature>
<evidence type="ECO:0000313" key="2">
    <source>
        <dbReference type="EMBL" id="KAF9815822.1"/>
    </source>
</evidence>
<dbReference type="InterPro" id="IPR018608">
    <property type="entry name" value="Gti1/Pac2"/>
</dbReference>
<organism evidence="2 3">
    <name type="scientific">Rhodonia placenta</name>
    <dbReference type="NCBI Taxonomy" id="104341"/>
    <lineage>
        <taxon>Eukaryota</taxon>
        <taxon>Fungi</taxon>
        <taxon>Dikarya</taxon>
        <taxon>Basidiomycota</taxon>
        <taxon>Agaricomycotina</taxon>
        <taxon>Agaricomycetes</taxon>
        <taxon>Polyporales</taxon>
        <taxon>Adustoporiaceae</taxon>
        <taxon>Rhodonia</taxon>
    </lineage>
</organism>
<dbReference type="AlphaFoldDB" id="A0A8H7U3B2"/>
<dbReference type="Proteomes" id="UP000639403">
    <property type="component" value="Unassembled WGS sequence"/>
</dbReference>
<accession>A0A8H7U3B2</accession>
<proteinExistence type="predicted"/>
<dbReference type="EMBL" id="JADOXO010000063">
    <property type="protein sequence ID" value="KAF9815822.1"/>
    <property type="molecule type" value="Genomic_DNA"/>
</dbReference>
<evidence type="ECO:0000256" key="1">
    <source>
        <dbReference type="SAM" id="MobiDB-lite"/>
    </source>
</evidence>
<name>A0A8H7U3B2_9APHY</name>
<dbReference type="PANTHER" id="PTHR28027">
    <property type="entry name" value="TRANSCRIPTIONAL REGULATOR MIT1"/>
    <property type="match status" value="1"/>
</dbReference>
<feature type="compositionally biased region" description="Low complexity" evidence="1">
    <location>
        <begin position="227"/>
        <end position="237"/>
    </location>
</feature>
<protein>
    <recommendedName>
        <fullName evidence="4">Gti1/Pac2 family-domain-containing protein</fullName>
    </recommendedName>
</protein>
<dbReference type="Pfam" id="PF09729">
    <property type="entry name" value="Gti1_Pac2"/>
    <property type="match status" value="1"/>
</dbReference>
<dbReference type="GO" id="GO:0003677">
    <property type="term" value="F:DNA binding"/>
    <property type="evidence" value="ECO:0007669"/>
    <property type="project" value="TreeGrafter"/>
</dbReference>
<reference evidence="2" key="2">
    <citation type="journal article" name="Front. Microbiol.">
        <title>Degradative Capacity of Two Strains of Rhodonia placenta: From Phenotype to Genotype.</title>
        <authorList>
            <person name="Kolle M."/>
            <person name="Horta M.A.C."/>
            <person name="Nowrousian M."/>
            <person name="Ohm R.A."/>
            <person name="Benz J.P."/>
            <person name="Pilgard A."/>
        </authorList>
    </citation>
    <scope>NUCLEOTIDE SEQUENCE</scope>
    <source>
        <strain evidence="2">FPRL280</strain>
    </source>
</reference>
<feature type="compositionally biased region" description="Polar residues" evidence="1">
    <location>
        <begin position="171"/>
        <end position="206"/>
    </location>
</feature>
<sequence length="398" mass="43605">MHAGVAYLHGDVYGENCLTFDGPLKAARRGVLPRVTRRLNELERRSMIRSGAVFVFSVEESGIKRWTEGLAWSQSRISGNFLIYREVTDRSSLRGANQLSESADMRQGGQLADGHVTLKPGGLIKKIRQTITVKINRPTSRPDLMTLKIPSELLQSANFRYPLKLEGQGQYSAISSPTDDNNDTDMSMSGFSRTHSVASYTSQSREGQLDGLYSSRPSGDLRPPLSPTGSPTSPYGGSMDGTTLSPLESPSWSSSYNAQSFAPSGSPSTMYTSSMQLGQMHPTHLQRDEAWSQHAPGASRVGREFEQNVSRLDVGAQSDLSSWTQGSAVMDAQQLASAPPISTSISEHFPLGRGRDHMRTRSFPPEWQWGHDSASSPYHVSSAPTPLYSPHHMHHSPN</sequence>
<evidence type="ECO:0000313" key="3">
    <source>
        <dbReference type="Proteomes" id="UP000639403"/>
    </source>
</evidence>
<reference evidence="2" key="1">
    <citation type="submission" date="2020-11" db="EMBL/GenBank/DDBJ databases">
        <authorList>
            <person name="Koelle M."/>
            <person name="Horta M.A.C."/>
            <person name="Nowrousian M."/>
            <person name="Ohm R.A."/>
            <person name="Benz P."/>
            <person name="Pilgard A."/>
        </authorList>
    </citation>
    <scope>NUCLEOTIDE SEQUENCE</scope>
    <source>
        <strain evidence="2">FPRL280</strain>
    </source>
</reference>
<evidence type="ECO:0008006" key="4">
    <source>
        <dbReference type="Google" id="ProtNLM"/>
    </source>
</evidence>